<evidence type="ECO:0000256" key="2">
    <source>
        <dbReference type="ARBA" id="ARBA00022771"/>
    </source>
</evidence>
<keyword evidence="2 4" id="KW-0863">Zinc-finger</keyword>
<dbReference type="GO" id="GO:0061630">
    <property type="term" value="F:ubiquitin protein ligase activity"/>
    <property type="evidence" value="ECO:0007669"/>
    <property type="project" value="TreeGrafter"/>
</dbReference>
<keyword evidence="6" id="KW-0812">Transmembrane</keyword>
<proteinExistence type="predicted"/>
<dbReference type="Proteomes" id="UP000481153">
    <property type="component" value="Unassembled WGS sequence"/>
</dbReference>
<evidence type="ECO:0000313" key="8">
    <source>
        <dbReference type="EMBL" id="KAF0741402.1"/>
    </source>
</evidence>
<feature type="transmembrane region" description="Helical" evidence="6">
    <location>
        <begin position="161"/>
        <end position="182"/>
    </location>
</feature>
<evidence type="ECO:0000256" key="1">
    <source>
        <dbReference type="ARBA" id="ARBA00022723"/>
    </source>
</evidence>
<evidence type="ECO:0000256" key="3">
    <source>
        <dbReference type="ARBA" id="ARBA00022833"/>
    </source>
</evidence>
<comment type="caution">
    <text evidence="8">The sequence shown here is derived from an EMBL/GenBank/DDBJ whole genome shotgun (WGS) entry which is preliminary data.</text>
</comment>
<dbReference type="PANTHER" id="PTHR45931:SF3">
    <property type="entry name" value="RING ZINC FINGER-CONTAINING PROTEIN"/>
    <property type="match status" value="1"/>
</dbReference>
<evidence type="ECO:0000256" key="5">
    <source>
        <dbReference type="SAM" id="MobiDB-lite"/>
    </source>
</evidence>
<dbReference type="CDD" id="cd16454">
    <property type="entry name" value="RING-H2_PA-TM-RING"/>
    <property type="match status" value="1"/>
</dbReference>
<dbReference type="VEuPathDB" id="FungiDB:AeMF1_010901"/>
<evidence type="ECO:0000256" key="6">
    <source>
        <dbReference type="SAM" id="Phobius"/>
    </source>
</evidence>
<dbReference type="Gene3D" id="3.30.40.10">
    <property type="entry name" value="Zinc/RING finger domain, C3HC4 (zinc finger)"/>
    <property type="match status" value="1"/>
</dbReference>
<name>A0A6G0XLX4_9STRA</name>
<evidence type="ECO:0000313" key="9">
    <source>
        <dbReference type="Proteomes" id="UP000481153"/>
    </source>
</evidence>
<evidence type="ECO:0000256" key="4">
    <source>
        <dbReference type="PROSITE-ProRule" id="PRU00175"/>
    </source>
</evidence>
<feature type="domain" description="RING-type" evidence="7">
    <location>
        <begin position="231"/>
        <end position="272"/>
    </location>
</feature>
<dbReference type="EMBL" id="VJMJ01000037">
    <property type="protein sequence ID" value="KAF0741402.1"/>
    <property type="molecule type" value="Genomic_DNA"/>
</dbReference>
<dbReference type="GO" id="GO:0006511">
    <property type="term" value="P:ubiquitin-dependent protein catabolic process"/>
    <property type="evidence" value="ECO:0007669"/>
    <property type="project" value="TreeGrafter"/>
</dbReference>
<dbReference type="InterPro" id="IPR013083">
    <property type="entry name" value="Znf_RING/FYVE/PHD"/>
</dbReference>
<keyword evidence="1" id="KW-0479">Metal-binding</keyword>
<gene>
    <name evidence="8" type="ORF">Ae201684_003507</name>
</gene>
<evidence type="ECO:0000259" key="7">
    <source>
        <dbReference type="PROSITE" id="PS50089"/>
    </source>
</evidence>
<protein>
    <recommendedName>
        <fullName evidence="7">RING-type domain-containing protein</fullName>
    </recommendedName>
</protein>
<dbReference type="InterPro" id="IPR001841">
    <property type="entry name" value="Znf_RING"/>
</dbReference>
<dbReference type="SUPFAM" id="SSF57850">
    <property type="entry name" value="RING/U-box"/>
    <property type="match status" value="1"/>
</dbReference>
<sequence>MSVKTTFDPPEAPKPSVEIRHFRRANKSVVLGGVTSANLIATPASTPMNLTSHPSSAPACTPPLKSTDAPRLPRHAKPSEPQSVLPIEQIDTRRPDLDEAQPWLERPVMLCADDISTVELAFQPIRYSPMLWEQASPNDRPVEVSDLRGTKALRVGTSDIAAVYTAGFLLACFAIGFVVTFVQCRSYTSHLQEIECEVVLDVGIPVARLMQLKVIKYGARRVRTAHGQDSCPICLGDYASNDDIRELPCGHGFHVGCIDSWLRLNKLCPLCKADVEARLALYVHPTSS</sequence>
<dbReference type="GO" id="GO:0005634">
    <property type="term" value="C:nucleus"/>
    <property type="evidence" value="ECO:0007669"/>
    <property type="project" value="TreeGrafter"/>
</dbReference>
<dbReference type="PANTHER" id="PTHR45931">
    <property type="entry name" value="SI:CH211-59O9.10"/>
    <property type="match status" value="1"/>
</dbReference>
<keyword evidence="6" id="KW-1133">Transmembrane helix</keyword>
<dbReference type="SMART" id="SM00184">
    <property type="entry name" value="RING"/>
    <property type="match status" value="1"/>
</dbReference>
<dbReference type="PROSITE" id="PS50089">
    <property type="entry name" value="ZF_RING_2"/>
    <property type="match status" value="1"/>
</dbReference>
<feature type="region of interest" description="Disordered" evidence="5">
    <location>
        <begin position="48"/>
        <end position="83"/>
    </location>
</feature>
<dbReference type="InterPro" id="IPR051834">
    <property type="entry name" value="RING_finger_E3_ligase"/>
</dbReference>
<dbReference type="Pfam" id="PF13639">
    <property type="entry name" value="zf-RING_2"/>
    <property type="match status" value="1"/>
</dbReference>
<organism evidence="8 9">
    <name type="scientific">Aphanomyces euteiches</name>
    <dbReference type="NCBI Taxonomy" id="100861"/>
    <lineage>
        <taxon>Eukaryota</taxon>
        <taxon>Sar</taxon>
        <taxon>Stramenopiles</taxon>
        <taxon>Oomycota</taxon>
        <taxon>Saprolegniomycetes</taxon>
        <taxon>Saprolegniales</taxon>
        <taxon>Verrucalvaceae</taxon>
        <taxon>Aphanomyces</taxon>
    </lineage>
</organism>
<keyword evidence="6" id="KW-0472">Membrane</keyword>
<reference evidence="8 9" key="1">
    <citation type="submission" date="2019-07" db="EMBL/GenBank/DDBJ databases">
        <title>Genomics analysis of Aphanomyces spp. identifies a new class of oomycete effector associated with host adaptation.</title>
        <authorList>
            <person name="Gaulin E."/>
        </authorList>
    </citation>
    <scope>NUCLEOTIDE SEQUENCE [LARGE SCALE GENOMIC DNA]</scope>
    <source>
        <strain evidence="8 9">ATCC 201684</strain>
    </source>
</reference>
<dbReference type="AlphaFoldDB" id="A0A6G0XLX4"/>
<dbReference type="GO" id="GO:0008270">
    <property type="term" value="F:zinc ion binding"/>
    <property type="evidence" value="ECO:0007669"/>
    <property type="project" value="UniProtKB-KW"/>
</dbReference>
<keyword evidence="9" id="KW-1185">Reference proteome</keyword>
<accession>A0A6G0XLX4</accession>
<keyword evidence="3" id="KW-0862">Zinc</keyword>